<dbReference type="Proteomes" id="UP001247620">
    <property type="component" value="Unassembled WGS sequence"/>
</dbReference>
<dbReference type="SUPFAM" id="SSF63737">
    <property type="entry name" value="Leukotriene A4 hydrolase N-terminal domain"/>
    <property type="match status" value="1"/>
</dbReference>
<keyword evidence="1" id="KW-0732">Signal</keyword>
<dbReference type="EMBL" id="JAVDUU010000002">
    <property type="protein sequence ID" value="MDR6942630.1"/>
    <property type="molecule type" value="Genomic_DNA"/>
</dbReference>
<sequence length="557" mass="64030">MRNNTFYIFSITLLLASVCFLPANAQLGATRETFTRADTLRGSLTPLRTCYDINYYHLDVKFDIDQKFISGSNLFKFTATQDFTKLQFDLFANLKIDKVVYKGQELPYTREFNAVFITFPQTIAKGSTDEFTVYYSGNPTIAKRAPWDGGIVYTTDSLGKPWVATACQGIGASIWWPTKDHQYDEVDSALISISVPKGLKDVSNGRLRKVTKLKDGYTRFDWFVANPINNYDIEANIGDYVHYDGIYQGEKGKLTLDYWPLSYNINKAKKQWNENATKMLKAFEHWFGPYPFYEDGYKLVETPHLGMEHQSGTAYGNHYQNGYLGRDLSGTGWGLKWDFIVVHESGHEWFGNNITSKDVADMWIHESFTNYSESLFIETYYGKQAGQEYVHGTRMNIQNDRPIVGPYNVNREGSGDMYYKGGNLLNMVRTVINDDEKWRGILRDLNKTFYHQTVTYDQVVNYISEQAAMNLSPIFDQYLHYTNIPILEFTTRKGKTLCRWINVNSKEFNMPVRVKIKGGDYKFITPTTQFASVKLDGATAENIEVDTFNYYIGVLVD</sequence>
<dbReference type="GO" id="GO:0004177">
    <property type="term" value="F:aminopeptidase activity"/>
    <property type="evidence" value="ECO:0007669"/>
    <property type="project" value="UniProtKB-KW"/>
</dbReference>
<dbReference type="InterPro" id="IPR027268">
    <property type="entry name" value="Peptidase_M4/M1_CTD_sf"/>
</dbReference>
<dbReference type="InterPro" id="IPR034015">
    <property type="entry name" value="M1_LTA4H"/>
</dbReference>
<feature type="chain" id="PRO_5045252757" evidence="1">
    <location>
        <begin position="26"/>
        <end position="557"/>
    </location>
</feature>
<feature type="signal peptide" evidence="1">
    <location>
        <begin position="1"/>
        <end position="25"/>
    </location>
</feature>
<evidence type="ECO:0000256" key="1">
    <source>
        <dbReference type="SAM" id="SignalP"/>
    </source>
</evidence>
<organism evidence="3 4">
    <name type="scientific">Mucilaginibacter pocheonensis</name>
    <dbReference type="NCBI Taxonomy" id="398050"/>
    <lineage>
        <taxon>Bacteria</taxon>
        <taxon>Pseudomonadati</taxon>
        <taxon>Bacteroidota</taxon>
        <taxon>Sphingobacteriia</taxon>
        <taxon>Sphingobacteriales</taxon>
        <taxon>Sphingobacteriaceae</taxon>
        <taxon>Mucilaginibacter</taxon>
    </lineage>
</organism>
<dbReference type="InterPro" id="IPR014782">
    <property type="entry name" value="Peptidase_M1_dom"/>
</dbReference>
<keyword evidence="3" id="KW-0031">Aminopeptidase</keyword>
<name>A0ABU1TCR4_9SPHI</name>
<evidence type="ECO:0000259" key="2">
    <source>
        <dbReference type="Pfam" id="PF01433"/>
    </source>
</evidence>
<dbReference type="RefSeq" id="WP_310096023.1">
    <property type="nucleotide sequence ID" value="NZ_JAVDUU010000002.1"/>
</dbReference>
<keyword evidence="4" id="KW-1185">Reference proteome</keyword>
<dbReference type="PANTHER" id="PTHR45726">
    <property type="entry name" value="LEUKOTRIENE A-4 HYDROLASE"/>
    <property type="match status" value="1"/>
</dbReference>
<dbReference type="Pfam" id="PF01433">
    <property type="entry name" value="Peptidase_M1"/>
    <property type="match status" value="1"/>
</dbReference>
<gene>
    <name evidence="3" type="ORF">J2W55_002472</name>
</gene>
<dbReference type="Gene3D" id="2.60.40.1730">
    <property type="entry name" value="tricorn interacting facor f3 domain"/>
    <property type="match status" value="1"/>
</dbReference>
<dbReference type="InterPro" id="IPR042097">
    <property type="entry name" value="Aminopeptidase_N-like_N_sf"/>
</dbReference>
<keyword evidence="3" id="KW-0378">Hydrolase</keyword>
<accession>A0ABU1TCR4</accession>
<comment type="caution">
    <text evidence="3">The sequence shown here is derived from an EMBL/GenBank/DDBJ whole genome shotgun (WGS) entry which is preliminary data.</text>
</comment>
<feature type="domain" description="Peptidase M1 membrane alanine aminopeptidase" evidence="2">
    <location>
        <begin position="337"/>
        <end position="478"/>
    </location>
</feature>
<dbReference type="Gene3D" id="1.10.390.10">
    <property type="entry name" value="Neutral Protease Domain 2"/>
    <property type="match status" value="1"/>
</dbReference>
<evidence type="ECO:0000313" key="3">
    <source>
        <dbReference type="EMBL" id="MDR6942630.1"/>
    </source>
</evidence>
<proteinExistence type="predicted"/>
<protein>
    <submittedName>
        <fullName evidence="3">Aminopeptidase N</fullName>
    </submittedName>
</protein>
<dbReference type="SUPFAM" id="SSF55486">
    <property type="entry name" value="Metalloproteases ('zincins'), catalytic domain"/>
    <property type="match status" value="1"/>
</dbReference>
<reference evidence="3 4" key="1">
    <citation type="submission" date="2023-07" db="EMBL/GenBank/DDBJ databases">
        <title>Sorghum-associated microbial communities from plants grown in Nebraska, USA.</title>
        <authorList>
            <person name="Schachtman D."/>
        </authorList>
    </citation>
    <scope>NUCLEOTIDE SEQUENCE [LARGE SCALE GENOMIC DNA]</scope>
    <source>
        <strain evidence="3 4">3262</strain>
    </source>
</reference>
<keyword evidence="3" id="KW-0645">Protease</keyword>
<evidence type="ECO:0000313" key="4">
    <source>
        <dbReference type="Proteomes" id="UP001247620"/>
    </source>
</evidence>
<dbReference type="CDD" id="cd09603">
    <property type="entry name" value="M1_APN_like"/>
    <property type="match status" value="1"/>
</dbReference>
<dbReference type="PANTHER" id="PTHR45726:SF3">
    <property type="entry name" value="LEUKOTRIENE A-4 HYDROLASE"/>
    <property type="match status" value="1"/>
</dbReference>